<evidence type="ECO:0000256" key="1">
    <source>
        <dbReference type="SAM" id="MobiDB-lite"/>
    </source>
</evidence>
<feature type="compositionally biased region" description="Polar residues" evidence="1">
    <location>
        <begin position="1"/>
        <end position="17"/>
    </location>
</feature>
<comment type="caution">
    <text evidence="2">The sequence shown here is derived from an EMBL/GenBank/DDBJ whole genome shotgun (WGS) entry which is preliminary data.</text>
</comment>
<feature type="region of interest" description="Disordered" evidence="1">
    <location>
        <begin position="1"/>
        <end position="69"/>
    </location>
</feature>
<reference evidence="2" key="2">
    <citation type="submission" date="2023-06" db="EMBL/GenBank/DDBJ databases">
        <authorList>
            <person name="Ma L."/>
            <person name="Liu K.-W."/>
            <person name="Li Z."/>
            <person name="Hsiao Y.-Y."/>
            <person name="Qi Y."/>
            <person name="Fu T."/>
            <person name="Tang G."/>
            <person name="Zhang D."/>
            <person name="Sun W.-H."/>
            <person name="Liu D.-K."/>
            <person name="Li Y."/>
            <person name="Chen G.-Z."/>
            <person name="Liu X.-D."/>
            <person name="Liao X.-Y."/>
            <person name="Jiang Y.-T."/>
            <person name="Yu X."/>
            <person name="Hao Y."/>
            <person name="Huang J."/>
            <person name="Zhao X.-W."/>
            <person name="Ke S."/>
            <person name="Chen Y.-Y."/>
            <person name="Wu W.-L."/>
            <person name="Hsu J.-L."/>
            <person name="Lin Y.-F."/>
            <person name="Huang M.-D."/>
            <person name="Li C.-Y."/>
            <person name="Huang L."/>
            <person name="Wang Z.-W."/>
            <person name="Zhao X."/>
            <person name="Zhong W.-Y."/>
            <person name="Peng D.-H."/>
            <person name="Ahmad S."/>
            <person name="Lan S."/>
            <person name="Zhang J.-S."/>
            <person name="Tsai W.-C."/>
            <person name="Van De Peer Y."/>
            <person name="Liu Z.-J."/>
        </authorList>
    </citation>
    <scope>NUCLEOTIDE SEQUENCE</scope>
    <source>
        <strain evidence="2">SCP</strain>
        <tissue evidence="2">Leaves</tissue>
    </source>
</reference>
<protein>
    <submittedName>
        <fullName evidence="2">Uncharacterized protein</fullName>
    </submittedName>
</protein>
<dbReference type="EMBL" id="JAUJYN010000002">
    <property type="protein sequence ID" value="KAK1278847.1"/>
    <property type="molecule type" value="Genomic_DNA"/>
</dbReference>
<organism evidence="2 3">
    <name type="scientific">Acorus gramineus</name>
    <name type="common">Dwarf sweet flag</name>
    <dbReference type="NCBI Taxonomy" id="55184"/>
    <lineage>
        <taxon>Eukaryota</taxon>
        <taxon>Viridiplantae</taxon>
        <taxon>Streptophyta</taxon>
        <taxon>Embryophyta</taxon>
        <taxon>Tracheophyta</taxon>
        <taxon>Spermatophyta</taxon>
        <taxon>Magnoliopsida</taxon>
        <taxon>Liliopsida</taxon>
        <taxon>Acoraceae</taxon>
        <taxon>Acorus</taxon>
    </lineage>
</organism>
<gene>
    <name evidence="2" type="ORF">QJS04_geneDACA023698</name>
</gene>
<name>A0AAV9BQU1_ACOGR</name>
<keyword evidence="3" id="KW-1185">Reference proteome</keyword>
<proteinExistence type="predicted"/>
<evidence type="ECO:0000313" key="3">
    <source>
        <dbReference type="Proteomes" id="UP001179952"/>
    </source>
</evidence>
<reference evidence="2" key="1">
    <citation type="journal article" date="2023" name="Nat. Commun.">
        <title>Diploid and tetraploid genomes of Acorus and the evolution of monocots.</title>
        <authorList>
            <person name="Ma L."/>
            <person name="Liu K.W."/>
            <person name="Li Z."/>
            <person name="Hsiao Y.Y."/>
            <person name="Qi Y."/>
            <person name="Fu T."/>
            <person name="Tang G.D."/>
            <person name="Zhang D."/>
            <person name="Sun W.H."/>
            <person name="Liu D.K."/>
            <person name="Li Y."/>
            <person name="Chen G.Z."/>
            <person name="Liu X.D."/>
            <person name="Liao X.Y."/>
            <person name="Jiang Y.T."/>
            <person name="Yu X."/>
            <person name="Hao Y."/>
            <person name="Huang J."/>
            <person name="Zhao X.W."/>
            <person name="Ke S."/>
            <person name="Chen Y.Y."/>
            <person name="Wu W.L."/>
            <person name="Hsu J.L."/>
            <person name="Lin Y.F."/>
            <person name="Huang M.D."/>
            <person name="Li C.Y."/>
            <person name="Huang L."/>
            <person name="Wang Z.W."/>
            <person name="Zhao X."/>
            <person name="Zhong W.Y."/>
            <person name="Peng D.H."/>
            <person name="Ahmad S."/>
            <person name="Lan S."/>
            <person name="Zhang J.S."/>
            <person name="Tsai W.C."/>
            <person name="Van de Peer Y."/>
            <person name="Liu Z.J."/>
        </authorList>
    </citation>
    <scope>NUCLEOTIDE SEQUENCE</scope>
    <source>
        <strain evidence="2">SCP</strain>
    </source>
</reference>
<feature type="compositionally biased region" description="Basic residues" evidence="1">
    <location>
        <begin position="30"/>
        <end position="40"/>
    </location>
</feature>
<accession>A0AAV9BQU1</accession>
<dbReference type="Proteomes" id="UP001179952">
    <property type="component" value="Unassembled WGS sequence"/>
</dbReference>
<evidence type="ECO:0000313" key="2">
    <source>
        <dbReference type="EMBL" id="KAK1278847.1"/>
    </source>
</evidence>
<dbReference type="AlphaFoldDB" id="A0AAV9BQU1"/>
<sequence length="69" mass="7705">MSTGKSHIAERTSNGTSAEIIHGDREPRNRPNRHRHRKRSEHRDSVGGGGRRRRSSPTRITKPPPSTSG</sequence>